<proteinExistence type="predicted"/>
<feature type="compositionally biased region" description="Low complexity" evidence="1">
    <location>
        <begin position="68"/>
        <end position="82"/>
    </location>
</feature>
<evidence type="ECO:0000313" key="3">
    <source>
        <dbReference type="Proteomes" id="UP000059680"/>
    </source>
</evidence>
<reference evidence="3" key="1">
    <citation type="journal article" date="2005" name="Nature">
        <title>The map-based sequence of the rice genome.</title>
        <authorList>
            <consortium name="International rice genome sequencing project (IRGSP)"/>
            <person name="Matsumoto T."/>
            <person name="Wu J."/>
            <person name="Kanamori H."/>
            <person name="Katayose Y."/>
            <person name="Fujisawa M."/>
            <person name="Namiki N."/>
            <person name="Mizuno H."/>
            <person name="Yamamoto K."/>
            <person name="Antonio B.A."/>
            <person name="Baba T."/>
            <person name="Sakata K."/>
            <person name="Nagamura Y."/>
            <person name="Aoki H."/>
            <person name="Arikawa K."/>
            <person name="Arita K."/>
            <person name="Bito T."/>
            <person name="Chiden Y."/>
            <person name="Fujitsuka N."/>
            <person name="Fukunaka R."/>
            <person name="Hamada M."/>
            <person name="Harada C."/>
            <person name="Hayashi A."/>
            <person name="Hijishita S."/>
            <person name="Honda M."/>
            <person name="Hosokawa S."/>
            <person name="Ichikawa Y."/>
            <person name="Idonuma A."/>
            <person name="Iijima M."/>
            <person name="Ikeda M."/>
            <person name="Ikeno M."/>
            <person name="Ito K."/>
            <person name="Ito S."/>
            <person name="Ito T."/>
            <person name="Ito Y."/>
            <person name="Ito Y."/>
            <person name="Iwabuchi A."/>
            <person name="Kamiya K."/>
            <person name="Karasawa W."/>
            <person name="Kurita K."/>
            <person name="Katagiri S."/>
            <person name="Kikuta A."/>
            <person name="Kobayashi H."/>
            <person name="Kobayashi N."/>
            <person name="Machita K."/>
            <person name="Maehara T."/>
            <person name="Masukawa M."/>
            <person name="Mizubayashi T."/>
            <person name="Mukai Y."/>
            <person name="Nagasaki H."/>
            <person name="Nagata Y."/>
            <person name="Naito S."/>
            <person name="Nakashima M."/>
            <person name="Nakama Y."/>
            <person name="Nakamichi Y."/>
            <person name="Nakamura M."/>
            <person name="Meguro A."/>
            <person name="Negishi M."/>
            <person name="Ohta I."/>
            <person name="Ohta T."/>
            <person name="Okamoto M."/>
            <person name="Ono N."/>
            <person name="Saji S."/>
            <person name="Sakaguchi M."/>
            <person name="Sakai K."/>
            <person name="Shibata M."/>
            <person name="Shimokawa T."/>
            <person name="Song J."/>
            <person name="Takazaki Y."/>
            <person name="Terasawa K."/>
            <person name="Tsugane M."/>
            <person name="Tsuji K."/>
            <person name="Ueda S."/>
            <person name="Waki K."/>
            <person name="Yamagata H."/>
            <person name="Yamamoto M."/>
            <person name="Yamamoto S."/>
            <person name="Yamane H."/>
            <person name="Yoshiki S."/>
            <person name="Yoshihara R."/>
            <person name="Yukawa K."/>
            <person name="Zhong H."/>
            <person name="Yano M."/>
            <person name="Yuan Q."/>
            <person name="Ouyang S."/>
            <person name="Liu J."/>
            <person name="Jones K.M."/>
            <person name="Gansberger K."/>
            <person name="Moffat K."/>
            <person name="Hill J."/>
            <person name="Bera J."/>
            <person name="Fadrosh D."/>
            <person name="Jin S."/>
            <person name="Johri S."/>
            <person name="Kim M."/>
            <person name="Overton L."/>
            <person name="Reardon M."/>
            <person name="Tsitrin T."/>
            <person name="Vuong H."/>
            <person name="Weaver B."/>
            <person name="Ciecko A."/>
            <person name="Tallon L."/>
            <person name="Jackson J."/>
            <person name="Pai G."/>
            <person name="Aken S.V."/>
            <person name="Utterback T."/>
            <person name="Reidmuller S."/>
            <person name="Feldblyum T."/>
            <person name="Hsiao J."/>
            <person name="Zismann V."/>
            <person name="Iobst S."/>
            <person name="de Vazeille A.R."/>
            <person name="Buell C.R."/>
            <person name="Ying K."/>
            <person name="Li Y."/>
            <person name="Lu T."/>
            <person name="Huang Y."/>
            <person name="Zhao Q."/>
            <person name="Feng Q."/>
            <person name="Zhang L."/>
            <person name="Zhu J."/>
            <person name="Weng Q."/>
            <person name="Mu J."/>
            <person name="Lu Y."/>
            <person name="Fan D."/>
            <person name="Liu Y."/>
            <person name="Guan J."/>
            <person name="Zhang Y."/>
            <person name="Yu S."/>
            <person name="Liu X."/>
            <person name="Zhang Y."/>
            <person name="Hong G."/>
            <person name="Han B."/>
            <person name="Choisne N."/>
            <person name="Demange N."/>
            <person name="Orjeda G."/>
            <person name="Samain S."/>
            <person name="Cattolico L."/>
            <person name="Pelletier E."/>
            <person name="Couloux A."/>
            <person name="Segurens B."/>
            <person name="Wincker P."/>
            <person name="D'Hont A."/>
            <person name="Scarpelli C."/>
            <person name="Weissenbach J."/>
            <person name="Salanoubat M."/>
            <person name="Quetier F."/>
            <person name="Yu Y."/>
            <person name="Kim H.R."/>
            <person name="Rambo T."/>
            <person name="Currie J."/>
            <person name="Collura K."/>
            <person name="Luo M."/>
            <person name="Yang T."/>
            <person name="Ammiraju J.S.S."/>
            <person name="Engler F."/>
            <person name="Soderlund C."/>
            <person name="Wing R.A."/>
            <person name="Palmer L.E."/>
            <person name="de la Bastide M."/>
            <person name="Spiegel L."/>
            <person name="Nascimento L."/>
            <person name="Zutavern T."/>
            <person name="O'Shaughnessy A."/>
            <person name="Dike S."/>
            <person name="Dedhia N."/>
            <person name="Preston R."/>
            <person name="Balija V."/>
            <person name="McCombie W.R."/>
            <person name="Chow T."/>
            <person name="Chen H."/>
            <person name="Chung M."/>
            <person name="Chen C."/>
            <person name="Shaw J."/>
            <person name="Wu H."/>
            <person name="Hsiao K."/>
            <person name="Chao Y."/>
            <person name="Chu M."/>
            <person name="Cheng C."/>
            <person name="Hour A."/>
            <person name="Lee P."/>
            <person name="Lin S."/>
            <person name="Lin Y."/>
            <person name="Liou J."/>
            <person name="Liu S."/>
            <person name="Hsing Y."/>
            <person name="Raghuvanshi S."/>
            <person name="Mohanty A."/>
            <person name="Bharti A.K."/>
            <person name="Gaur A."/>
            <person name="Gupta V."/>
            <person name="Kumar D."/>
            <person name="Ravi V."/>
            <person name="Vij S."/>
            <person name="Kapur A."/>
            <person name="Khurana P."/>
            <person name="Khurana P."/>
            <person name="Khurana J.P."/>
            <person name="Tyagi A.K."/>
            <person name="Gaikwad K."/>
            <person name="Singh A."/>
            <person name="Dalal V."/>
            <person name="Srivastava S."/>
            <person name="Dixit A."/>
            <person name="Pal A.K."/>
            <person name="Ghazi I.A."/>
            <person name="Yadav M."/>
            <person name="Pandit A."/>
            <person name="Bhargava A."/>
            <person name="Sureshbabu K."/>
            <person name="Batra K."/>
            <person name="Sharma T.R."/>
            <person name="Mohapatra T."/>
            <person name="Singh N.K."/>
            <person name="Messing J."/>
            <person name="Nelson A.B."/>
            <person name="Fuks G."/>
            <person name="Kavchok S."/>
            <person name="Keizer G."/>
            <person name="Linton E."/>
            <person name="Llaca V."/>
            <person name="Song R."/>
            <person name="Tanyolac B."/>
            <person name="Young S."/>
            <person name="Ho-Il K."/>
            <person name="Hahn J.H."/>
            <person name="Sangsakoo G."/>
            <person name="Vanavichit A."/>
            <person name="de Mattos Luiz.A.T."/>
            <person name="Zimmer P.D."/>
            <person name="Malone G."/>
            <person name="Dellagostin O."/>
            <person name="de Oliveira A.C."/>
            <person name="Bevan M."/>
            <person name="Bancroft I."/>
            <person name="Minx P."/>
            <person name="Cordum H."/>
            <person name="Wilson R."/>
            <person name="Cheng Z."/>
            <person name="Jin W."/>
            <person name="Jiang J."/>
            <person name="Leong S.A."/>
            <person name="Iwama H."/>
            <person name="Gojobori T."/>
            <person name="Itoh T."/>
            <person name="Niimura Y."/>
            <person name="Fujii Y."/>
            <person name="Habara T."/>
            <person name="Sakai H."/>
            <person name="Sato Y."/>
            <person name="Wilson G."/>
            <person name="Kumar K."/>
            <person name="McCouch S."/>
            <person name="Juretic N."/>
            <person name="Hoen D."/>
            <person name="Wright S."/>
            <person name="Bruskiewich R."/>
            <person name="Bureau T."/>
            <person name="Miyao A."/>
            <person name="Hirochika H."/>
            <person name="Nishikawa T."/>
            <person name="Kadowaki K."/>
            <person name="Sugiura M."/>
            <person name="Burr B."/>
            <person name="Sasaki T."/>
        </authorList>
    </citation>
    <scope>NUCLEOTIDE SEQUENCE [LARGE SCALE GENOMIC DNA]</scope>
    <source>
        <strain evidence="3">cv. Nipponbare</strain>
    </source>
</reference>
<organism evidence="2 3">
    <name type="scientific">Oryza sativa subsp. japonica</name>
    <name type="common">Rice</name>
    <dbReference type="NCBI Taxonomy" id="39947"/>
    <lineage>
        <taxon>Eukaryota</taxon>
        <taxon>Viridiplantae</taxon>
        <taxon>Streptophyta</taxon>
        <taxon>Embryophyta</taxon>
        <taxon>Tracheophyta</taxon>
        <taxon>Spermatophyta</taxon>
        <taxon>Magnoliopsida</taxon>
        <taxon>Liliopsida</taxon>
        <taxon>Poales</taxon>
        <taxon>Poaceae</taxon>
        <taxon>BOP clade</taxon>
        <taxon>Oryzoideae</taxon>
        <taxon>Oryzeae</taxon>
        <taxon>Oryzinae</taxon>
        <taxon>Oryza</taxon>
        <taxon>Oryza sativa</taxon>
    </lineage>
</organism>
<dbReference type="Gramene" id="Os06t0636201-00">
    <property type="protein sequence ID" value="Os06t0636201-00"/>
    <property type="gene ID" value="Os06g0636201"/>
</dbReference>
<feature type="region of interest" description="Disordered" evidence="1">
    <location>
        <begin position="123"/>
        <end position="173"/>
    </location>
</feature>
<dbReference type="EMBL" id="AP014962">
    <property type="protein sequence ID" value="BAS98769.1"/>
    <property type="molecule type" value="Genomic_DNA"/>
</dbReference>
<dbReference type="InParanoid" id="A0A0N7KMG7"/>
<reference evidence="2 3" key="3">
    <citation type="journal article" date="2013" name="Rice">
        <title>Improvement of the Oryza sativa Nipponbare reference genome using next generation sequence and optical map data.</title>
        <authorList>
            <person name="Kawahara Y."/>
            <person name="de la Bastide M."/>
            <person name="Hamilton J.P."/>
            <person name="Kanamori H."/>
            <person name="McCombie W.R."/>
            <person name="Ouyang S."/>
            <person name="Schwartz D.C."/>
            <person name="Tanaka T."/>
            <person name="Wu J."/>
            <person name="Zhou S."/>
            <person name="Childs K.L."/>
            <person name="Davidson R.M."/>
            <person name="Lin H."/>
            <person name="Quesada-Ocampo L."/>
            <person name="Vaillancourt B."/>
            <person name="Sakai H."/>
            <person name="Lee S.S."/>
            <person name="Kim J."/>
            <person name="Numa H."/>
            <person name="Itoh T."/>
            <person name="Buell C.R."/>
            <person name="Matsumoto T."/>
        </authorList>
    </citation>
    <scope>NUCLEOTIDE SEQUENCE [LARGE SCALE GENOMIC DNA]</scope>
    <source>
        <strain evidence="3">cv. Nipponbare</strain>
    </source>
</reference>
<evidence type="ECO:0000313" key="2">
    <source>
        <dbReference type="EMBL" id="BAS98769.1"/>
    </source>
</evidence>
<gene>
    <name evidence="2" type="ordered locus">Os06g0636201</name>
    <name evidence="2" type="ORF">OSNPB_060636201</name>
</gene>
<feature type="compositionally biased region" description="Low complexity" evidence="1">
    <location>
        <begin position="147"/>
        <end position="161"/>
    </location>
</feature>
<protein>
    <submittedName>
        <fullName evidence="2">Os06g0636201 protein</fullName>
    </submittedName>
</protein>
<name>A0A0N7KMG7_ORYSJ</name>
<dbReference type="Proteomes" id="UP000059680">
    <property type="component" value="Chromosome 6"/>
</dbReference>
<keyword evidence="3" id="KW-1185">Reference proteome</keyword>
<feature type="compositionally biased region" description="Gly residues" evidence="1">
    <location>
        <begin position="94"/>
        <end position="106"/>
    </location>
</feature>
<accession>A0A0N7KMG7</accession>
<feature type="region of interest" description="Disordered" evidence="1">
    <location>
        <begin position="57"/>
        <end position="107"/>
    </location>
</feature>
<evidence type="ECO:0000256" key="1">
    <source>
        <dbReference type="SAM" id="MobiDB-lite"/>
    </source>
</evidence>
<dbReference type="PaxDb" id="39947-A0A0N7KMG7"/>
<dbReference type="AlphaFoldDB" id="A0A0N7KMG7"/>
<reference evidence="2 3" key="2">
    <citation type="journal article" date="2013" name="Plant Cell Physiol.">
        <title>Rice Annotation Project Database (RAP-DB): an integrative and interactive database for rice genomics.</title>
        <authorList>
            <person name="Sakai H."/>
            <person name="Lee S.S."/>
            <person name="Tanaka T."/>
            <person name="Numa H."/>
            <person name="Kim J."/>
            <person name="Kawahara Y."/>
            <person name="Wakimoto H."/>
            <person name="Yang C.C."/>
            <person name="Iwamoto M."/>
            <person name="Abe T."/>
            <person name="Yamada Y."/>
            <person name="Muto A."/>
            <person name="Inokuchi H."/>
            <person name="Ikemura T."/>
            <person name="Matsumoto T."/>
            <person name="Sasaki T."/>
            <person name="Itoh T."/>
        </authorList>
    </citation>
    <scope>NUCLEOTIDE SEQUENCE [LARGE SCALE GENOMIC DNA]</scope>
    <source>
        <strain evidence="3">cv. Nipponbare</strain>
    </source>
</reference>
<sequence length="261" mass="27222">MLAALISCGGERGTTPAAPAPRAAARLRFTLSNITVNPCAAASPFCSSHTPNLGTADALWRRGGRGGAASTPRASAATATARGAHRRRSCTRHGVGGVRGHGGGRSCGDRIGRGLGLGGTAAAARTCSGSRPGPTPRCRSAGGAGGSPAAADDASAIRGGRSTSPAWRTARRRGCRRRGSRRGFRRGRYGCTDGGAAARWRPCSRGSCRSRACTRHCRPPRCRTWARWAVSASAQNHTLIRPCPRGHLKNVTKSYTRIIFR</sequence>